<proteinExistence type="inferred from homology"/>
<gene>
    <name evidence="11" type="ORF">D9757_007237</name>
</gene>
<dbReference type="InterPro" id="IPR036396">
    <property type="entry name" value="Cyt_P450_sf"/>
</dbReference>
<comment type="caution">
    <text evidence="11">The sequence shown here is derived from an EMBL/GenBank/DDBJ whole genome shotgun (WGS) entry which is preliminary data.</text>
</comment>
<evidence type="ECO:0000256" key="6">
    <source>
        <dbReference type="ARBA" id="ARBA00023002"/>
    </source>
</evidence>
<comment type="cofactor">
    <cofactor evidence="1 9">
        <name>heme</name>
        <dbReference type="ChEBI" id="CHEBI:30413"/>
    </cofactor>
</comment>
<evidence type="ECO:0000256" key="8">
    <source>
        <dbReference type="ARBA" id="ARBA00023033"/>
    </source>
</evidence>
<evidence type="ECO:0008006" key="13">
    <source>
        <dbReference type="Google" id="ProtNLM"/>
    </source>
</evidence>
<evidence type="ECO:0000256" key="2">
    <source>
        <dbReference type="ARBA" id="ARBA00005179"/>
    </source>
</evidence>
<dbReference type="CDD" id="cd11065">
    <property type="entry name" value="CYP64-like"/>
    <property type="match status" value="1"/>
</dbReference>
<dbReference type="Proteomes" id="UP000518752">
    <property type="component" value="Unassembled WGS sequence"/>
</dbReference>
<keyword evidence="12" id="KW-1185">Reference proteome</keyword>
<comment type="similarity">
    <text evidence="3 10">Belongs to the cytochrome P450 family.</text>
</comment>
<evidence type="ECO:0000313" key="11">
    <source>
        <dbReference type="EMBL" id="KAF5379921.1"/>
    </source>
</evidence>
<keyword evidence="6 10" id="KW-0560">Oxidoreductase</keyword>
<accession>A0A8H5HAH0</accession>
<name>A0A8H5HAH0_9AGAR</name>
<dbReference type="OrthoDB" id="2789670at2759"/>
<evidence type="ECO:0000256" key="9">
    <source>
        <dbReference type="PIRSR" id="PIRSR602401-1"/>
    </source>
</evidence>
<dbReference type="Pfam" id="PF00067">
    <property type="entry name" value="p450"/>
    <property type="match status" value="1"/>
</dbReference>
<keyword evidence="4 9" id="KW-0349">Heme</keyword>
<evidence type="ECO:0000313" key="12">
    <source>
        <dbReference type="Proteomes" id="UP000518752"/>
    </source>
</evidence>
<evidence type="ECO:0000256" key="4">
    <source>
        <dbReference type="ARBA" id="ARBA00022617"/>
    </source>
</evidence>
<keyword evidence="7 9" id="KW-0408">Iron</keyword>
<comment type="pathway">
    <text evidence="2">Secondary metabolite biosynthesis.</text>
</comment>
<dbReference type="PRINTS" id="PR00463">
    <property type="entry name" value="EP450I"/>
</dbReference>
<sequence length="536" mass="60916">MSLEIIEVVRKTLIIAVLVIPVIQFLRSRSNAQRGARTPPGPKPLPVIGNLLDIPTERPWLRYTEWGKVYGDVVHLTAMGQSIIVLNSAKAIYDLLDRRGNIYSDRARVVMAGDLQVYLVGYNNSPFLGPNGPRHKEYRRLFAEVISNRKVEEWRPVQQEKVIKLAAQIMKSPEAFRSHIKNHTGNLILEMSHGHIVKDENDPIMALSQEVDHHFSEMVVPGAFLVDLFPILRFVPQWTGVSFQKKAQKYRETLNTALEWPWQKVKDEIAAGTALPSFGATLIERREKPTEDEEFNFKWVTLAFVLAGTDTSYGSLSSFVLAMALNPEVQRKAQAEIDAIVGHSRLPTFKDREDLPYVEGLVREVYRYNPVGPIASPHRLTTEADDIYRDWLIPRGSIVIANSWQVRPCLLGVMHDPEVYPDPFEFKPERYDLVKSKDGFRIWNDPLSPEQMVNPDPKKFAFGYGRRICPGHVLADDTVYMGIVTMLALFDVGPLTSGDPPLYTPYLISHPEHFTCLMKPRSQQARDLVLKDTGRV</sequence>
<dbReference type="PANTHER" id="PTHR46300:SF7">
    <property type="entry name" value="P450, PUTATIVE (EUROFUNG)-RELATED"/>
    <property type="match status" value="1"/>
</dbReference>
<keyword evidence="8 10" id="KW-0503">Monooxygenase</keyword>
<evidence type="ECO:0000256" key="5">
    <source>
        <dbReference type="ARBA" id="ARBA00022723"/>
    </source>
</evidence>
<feature type="binding site" description="axial binding residue" evidence="9">
    <location>
        <position position="469"/>
    </location>
    <ligand>
        <name>heme</name>
        <dbReference type="ChEBI" id="CHEBI:30413"/>
    </ligand>
    <ligandPart>
        <name>Fe</name>
        <dbReference type="ChEBI" id="CHEBI:18248"/>
    </ligandPart>
</feature>
<dbReference type="InterPro" id="IPR001128">
    <property type="entry name" value="Cyt_P450"/>
</dbReference>
<keyword evidence="5 9" id="KW-0479">Metal-binding</keyword>
<dbReference type="GO" id="GO:0005506">
    <property type="term" value="F:iron ion binding"/>
    <property type="evidence" value="ECO:0007669"/>
    <property type="project" value="InterPro"/>
</dbReference>
<dbReference type="EMBL" id="JAACJN010000067">
    <property type="protein sequence ID" value="KAF5379921.1"/>
    <property type="molecule type" value="Genomic_DNA"/>
</dbReference>
<dbReference type="SUPFAM" id="SSF48264">
    <property type="entry name" value="Cytochrome P450"/>
    <property type="match status" value="1"/>
</dbReference>
<reference evidence="11 12" key="1">
    <citation type="journal article" date="2020" name="ISME J.">
        <title>Uncovering the hidden diversity of litter-decomposition mechanisms in mushroom-forming fungi.</title>
        <authorList>
            <person name="Floudas D."/>
            <person name="Bentzer J."/>
            <person name="Ahren D."/>
            <person name="Johansson T."/>
            <person name="Persson P."/>
            <person name="Tunlid A."/>
        </authorList>
    </citation>
    <scope>NUCLEOTIDE SEQUENCE [LARGE SCALE GENOMIC DNA]</scope>
    <source>
        <strain evidence="11 12">CBS 406.79</strain>
    </source>
</reference>
<dbReference type="AlphaFoldDB" id="A0A8H5HAH0"/>
<dbReference type="GO" id="GO:0004497">
    <property type="term" value="F:monooxygenase activity"/>
    <property type="evidence" value="ECO:0007669"/>
    <property type="project" value="UniProtKB-KW"/>
</dbReference>
<evidence type="ECO:0000256" key="1">
    <source>
        <dbReference type="ARBA" id="ARBA00001971"/>
    </source>
</evidence>
<evidence type="ECO:0000256" key="3">
    <source>
        <dbReference type="ARBA" id="ARBA00010617"/>
    </source>
</evidence>
<protein>
    <recommendedName>
        <fullName evidence="13">Cytochrome P450</fullName>
    </recommendedName>
</protein>
<dbReference type="InterPro" id="IPR017972">
    <property type="entry name" value="Cyt_P450_CS"/>
</dbReference>
<dbReference type="GO" id="GO:0016705">
    <property type="term" value="F:oxidoreductase activity, acting on paired donors, with incorporation or reduction of molecular oxygen"/>
    <property type="evidence" value="ECO:0007669"/>
    <property type="project" value="InterPro"/>
</dbReference>
<dbReference type="Gene3D" id="1.10.630.10">
    <property type="entry name" value="Cytochrome P450"/>
    <property type="match status" value="1"/>
</dbReference>
<evidence type="ECO:0000256" key="7">
    <source>
        <dbReference type="ARBA" id="ARBA00023004"/>
    </source>
</evidence>
<dbReference type="InterPro" id="IPR002401">
    <property type="entry name" value="Cyt_P450_E_grp-I"/>
</dbReference>
<dbReference type="PANTHER" id="PTHR46300">
    <property type="entry name" value="P450, PUTATIVE (EUROFUNG)-RELATED-RELATED"/>
    <property type="match status" value="1"/>
</dbReference>
<organism evidence="11 12">
    <name type="scientific">Collybiopsis confluens</name>
    <dbReference type="NCBI Taxonomy" id="2823264"/>
    <lineage>
        <taxon>Eukaryota</taxon>
        <taxon>Fungi</taxon>
        <taxon>Dikarya</taxon>
        <taxon>Basidiomycota</taxon>
        <taxon>Agaricomycotina</taxon>
        <taxon>Agaricomycetes</taxon>
        <taxon>Agaricomycetidae</taxon>
        <taxon>Agaricales</taxon>
        <taxon>Marasmiineae</taxon>
        <taxon>Omphalotaceae</taxon>
        <taxon>Collybiopsis</taxon>
    </lineage>
</organism>
<dbReference type="PROSITE" id="PS00086">
    <property type="entry name" value="CYTOCHROME_P450"/>
    <property type="match status" value="1"/>
</dbReference>
<dbReference type="GO" id="GO:0020037">
    <property type="term" value="F:heme binding"/>
    <property type="evidence" value="ECO:0007669"/>
    <property type="project" value="InterPro"/>
</dbReference>
<dbReference type="InterPro" id="IPR050364">
    <property type="entry name" value="Cytochrome_P450_fung"/>
</dbReference>
<evidence type="ECO:0000256" key="10">
    <source>
        <dbReference type="RuleBase" id="RU000461"/>
    </source>
</evidence>